<organism evidence="2 3">
    <name type="scientific">Meripilus lineatus</name>
    <dbReference type="NCBI Taxonomy" id="2056292"/>
    <lineage>
        <taxon>Eukaryota</taxon>
        <taxon>Fungi</taxon>
        <taxon>Dikarya</taxon>
        <taxon>Basidiomycota</taxon>
        <taxon>Agaricomycotina</taxon>
        <taxon>Agaricomycetes</taxon>
        <taxon>Polyporales</taxon>
        <taxon>Meripilaceae</taxon>
        <taxon>Meripilus</taxon>
    </lineage>
</organism>
<accession>A0AAD5Y9T7</accession>
<gene>
    <name evidence="2" type="ORF">NLI96_g12518</name>
</gene>
<dbReference type="EMBL" id="JANAWD010001089">
    <property type="protein sequence ID" value="KAJ3474332.1"/>
    <property type="molecule type" value="Genomic_DNA"/>
</dbReference>
<dbReference type="AlphaFoldDB" id="A0AAD5Y9T7"/>
<keyword evidence="3" id="KW-1185">Reference proteome</keyword>
<feature type="region of interest" description="Disordered" evidence="1">
    <location>
        <begin position="235"/>
        <end position="282"/>
    </location>
</feature>
<sequence>MPPLSNNANTAPSDDLAWVTIGGTLESTPPSNLDSLPVDSLDRLCYPRLYDSSKPHLPFIPDARRYSNFERLSWVFQPLDALHPSNSSRDRIDAALVRTMESHFESVRELLAELSRDTGADLSRFDNGFRADLLRGAGDAAAIRRGLMEAKRAMVLLMGAGKLGLARTSAEIRRNLVESYSAYLLSWDWTLPVSGSVMDFETPSSMLLPVDEFRERRIPIYIRVRSSIIERALTASRHSRGTGTPDRQEVHPGDTSLAPDVEVEPVETEDSRTPSPIRPEDGGFPIDNGVVDLLEMTWEALSRLPDHAPFSIGLPASYAWSHQVKNNCFVLFDPLTEIKLRAKAAEGQYSVADLLTHASRRGMPFRLISPAGRLASMIPSDFPEDEGPPAYLDRAYSDPPLLFDPNPTSAQITYCARARDVLDRPHASGVIFEGGVPWRVAVQFAGPRILRALHNRVSTTASRYLQGRCPTRGYLGDELSKQELHIILGVCVDNRSGVIRSWWPTQELYEECLGRRGEWYQEDEDWFSSRYRRLERSDPFCRPLSEAEWKEELRTHPAKRGYDGTDWNLLERSVAVLQERFNTEEEKWQMRLLGDLA</sequence>
<reference evidence="2" key="1">
    <citation type="submission" date="2022-07" db="EMBL/GenBank/DDBJ databases">
        <title>Genome Sequence of Physisporinus lineatus.</title>
        <authorList>
            <person name="Buettner E."/>
        </authorList>
    </citation>
    <scope>NUCLEOTIDE SEQUENCE</scope>
    <source>
        <strain evidence="2">VT162</strain>
    </source>
</reference>
<evidence type="ECO:0000313" key="2">
    <source>
        <dbReference type="EMBL" id="KAJ3474332.1"/>
    </source>
</evidence>
<evidence type="ECO:0000256" key="1">
    <source>
        <dbReference type="SAM" id="MobiDB-lite"/>
    </source>
</evidence>
<evidence type="ECO:0000313" key="3">
    <source>
        <dbReference type="Proteomes" id="UP001212997"/>
    </source>
</evidence>
<name>A0AAD5Y9T7_9APHY</name>
<protein>
    <submittedName>
        <fullName evidence="2">Uncharacterized protein</fullName>
    </submittedName>
</protein>
<proteinExistence type="predicted"/>
<dbReference type="Proteomes" id="UP001212997">
    <property type="component" value="Unassembled WGS sequence"/>
</dbReference>
<comment type="caution">
    <text evidence="2">The sequence shown here is derived from an EMBL/GenBank/DDBJ whole genome shotgun (WGS) entry which is preliminary data.</text>
</comment>